<organism evidence="2 3">
    <name type="scientific">Galleria mellonella</name>
    <name type="common">Greater wax moth</name>
    <dbReference type="NCBI Taxonomy" id="7137"/>
    <lineage>
        <taxon>Eukaryota</taxon>
        <taxon>Metazoa</taxon>
        <taxon>Ecdysozoa</taxon>
        <taxon>Arthropoda</taxon>
        <taxon>Hexapoda</taxon>
        <taxon>Insecta</taxon>
        <taxon>Pterygota</taxon>
        <taxon>Neoptera</taxon>
        <taxon>Endopterygota</taxon>
        <taxon>Lepidoptera</taxon>
        <taxon>Glossata</taxon>
        <taxon>Ditrysia</taxon>
        <taxon>Pyraloidea</taxon>
        <taxon>Pyralidae</taxon>
        <taxon>Galleriinae</taxon>
        <taxon>Galleria</taxon>
    </lineage>
</organism>
<dbReference type="SUPFAM" id="SSF50814">
    <property type="entry name" value="Lipocalins"/>
    <property type="match status" value="1"/>
</dbReference>
<sequence>MLLYGLFVCLCALSVESVVLNTSCPVVSPRELDWKALDGKWYIAAAATDLPIDGADCATLMFNHMNSTDVSISWVTNNTASYYNGSVAITVDPNSNGTTGDLLLITYTDQKAESYSFLDVDYEHYAVLFTCYDSEDGNSSTYEIWKLIRSPHLKESDAIKLDQAIANYSLQDTTFINFNNTEDACSLTSGSQHLDPSTLILTSAVAYTLFNKLY</sequence>
<dbReference type="GeneID" id="113522597"/>
<evidence type="ECO:0000313" key="3">
    <source>
        <dbReference type="RefSeq" id="XP_052756566.1"/>
    </source>
</evidence>
<reference evidence="3" key="1">
    <citation type="submission" date="2025-08" db="UniProtKB">
        <authorList>
            <consortium name="RefSeq"/>
        </authorList>
    </citation>
    <scope>IDENTIFICATION</scope>
    <source>
        <tissue evidence="3">Whole larvae</tissue>
    </source>
</reference>
<keyword evidence="2" id="KW-1185">Reference proteome</keyword>
<protein>
    <submittedName>
        <fullName evidence="3">Lazarillo protein-like</fullName>
    </submittedName>
</protein>
<keyword evidence="1" id="KW-0732">Signal</keyword>
<evidence type="ECO:0000256" key="1">
    <source>
        <dbReference type="SAM" id="SignalP"/>
    </source>
</evidence>
<dbReference type="RefSeq" id="XP_052756566.1">
    <property type="nucleotide sequence ID" value="XM_052900606.1"/>
</dbReference>
<dbReference type="InterPro" id="IPR012674">
    <property type="entry name" value="Calycin"/>
</dbReference>
<proteinExistence type="predicted"/>
<evidence type="ECO:0000313" key="2">
    <source>
        <dbReference type="Proteomes" id="UP001652740"/>
    </source>
</evidence>
<feature type="chain" id="PRO_5045588806" evidence="1">
    <location>
        <begin position="18"/>
        <end position="214"/>
    </location>
</feature>
<feature type="signal peptide" evidence="1">
    <location>
        <begin position="1"/>
        <end position="17"/>
    </location>
</feature>
<name>A0ABM3MYZ3_GALME</name>
<accession>A0ABM3MYZ3</accession>
<dbReference type="Proteomes" id="UP001652740">
    <property type="component" value="Unplaced"/>
</dbReference>
<gene>
    <name evidence="3" type="primary">LOC113522597</name>
</gene>
<dbReference type="Gene3D" id="2.40.128.20">
    <property type="match status" value="1"/>
</dbReference>